<evidence type="ECO:0000256" key="3">
    <source>
        <dbReference type="ARBA" id="ARBA00022723"/>
    </source>
</evidence>
<dbReference type="Gene3D" id="3.30.40.10">
    <property type="entry name" value="Zinc/RING finger domain, C3HC4 (zinc finger)"/>
    <property type="match status" value="1"/>
</dbReference>
<dbReference type="SMART" id="SM00184">
    <property type="entry name" value="RING"/>
    <property type="match status" value="1"/>
</dbReference>
<dbReference type="EMBL" id="KI631019">
    <property type="protein sequence ID" value="EYU30711.1"/>
    <property type="molecule type" value="Genomic_DNA"/>
</dbReference>
<dbReference type="KEGG" id="egt:105965425"/>
<name>A0A022QS12_ERYGU</name>
<dbReference type="AlphaFoldDB" id="A0A022QS12"/>
<accession>A0A022QS12</accession>
<dbReference type="PANTHER" id="PTHR15710:SF74">
    <property type="entry name" value="RING-TYPE E3 UBIQUITIN TRANSFERASE-RELATED"/>
    <property type="match status" value="1"/>
</dbReference>
<evidence type="ECO:0000313" key="8">
    <source>
        <dbReference type="EMBL" id="EYU30711.1"/>
    </source>
</evidence>
<dbReference type="GO" id="GO:0061630">
    <property type="term" value="F:ubiquitin protein ligase activity"/>
    <property type="evidence" value="ECO:0007669"/>
    <property type="project" value="UniProtKB-EC"/>
</dbReference>
<dbReference type="PROSITE" id="PS50089">
    <property type="entry name" value="ZF_RING_2"/>
    <property type="match status" value="1"/>
</dbReference>
<keyword evidence="4 6" id="KW-0863">Zinc-finger</keyword>
<dbReference type="InterPro" id="IPR001841">
    <property type="entry name" value="Znf_RING"/>
</dbReference>
<gene>
    <name evidence="8" type="ORF">MIMGU_mgv1a018227mg</name>
</gene>
<dbReference type="InterPro" id="IPR013083">
    <property type="entry name" value="Znf_RING/FYVE/PHD"/>
</dbReference>
<sequence length="108" mass="11242">MDEMFDLDMALTMPDDSTVELSKHRRDALSTAAVCELVGEMPTVVVGGGGRCAVCMEGFQLDGGGAGGGKKVPCGHIFHENCISQWLSVHDSCPLCRGNVSGAGKVVS</sequence>
<evidence type="ECO:0000256" key="4">
    <source>
        <dbReference type="ARBA" id="ARBA00022771"/>
    </source>
</evidence>
<evidence type="ECO:0000259" key="7">
    <source>
        <dbReference type="PROSITE" id="PS50089"/>
    </source>
</evidence>
<dbReference type="eggNOG" id="KOG0800">
    <property type="taxonomic scope" value="Eukaryota"/>
</dbReference>
<proteinExistence type="predicted"/>
<evidence type="ECO:0000256" key="1">
    <source>
        <dbReference type="ARBA" id="ARBA00000900"/>
    </source>
</evidence>
<evidence type="ECO:0000256" key="6">
    <source>
        <dbReference type="PROSITE-ProRule" id="PRU00175"/>
    </source>
</evidence>
<keyword evidence="3" id="KW-0479">Metal-binding</keyword>
<evidence type="ECO:0000256" key="5">
    <source>
        <dbReference type="ARBA" id="ARBA00022833"/>
    </source>
</evidence>
<keyword evidence="9" id="KW-1185">Reference proteome</keyword>
<evidence type="ECO:0000313" key="9">
    <source>
        <dbReference type="Proteomes" id="UP000030748"/>
    </source>
</evidence>
<dbReference type="GO" id="GO:0008270">
    <property type="term" value="F:zinc ion binding"/>
    <property type="evidence" value="ECO:0007669"/>
    <property type="project" value="UniProtKB-KW"/>
</dbReference>
<comment type="catalytic activity">
    <reaction evidence="1">
        <text>S-ubiquitinyl-[E2 ubiquitin-conjugating enzyme]-L-cysteine + [acceptor protein]-L-lysine = [E2 ubiquitin-conjugating enzyme]-L-cysteine + N(6)-ubiquitinyl-[acceptor protein]-L-lysine.</text>
        <dbReference type="EC" id="2.3.2.27"/>
    </reaction>
</comment>
<protein>
    <recommendedName>
        <fullName evidence="2">RING-type E3 ubiquitin transferase</fullName>
        <ecNumber evidence="2">2.3.2.27</ecNumber>
    </recommendedName>
</protein>
<reference evidence="8 9" key="1">
    <citation type="journal article" date="2013" name="Proc. Natl. Acad. Sci. U.S.A.">
        <title>Fine-scale variation in meiotic recombination in Mimulus inferred from population shotgun sequencing.</title>
        <authorList>
            <person name="Hellsten U."/>
            <person name="Wright K.M."/>
            <person name="Jenkins J."/>
            <person name="Shu S."/>
            <person name="Yuan Y."/>
            <person name="Wessler S.R."/>
            <person name="Schmutz J."/>
            <person name="Willis J.H."/>
            <person name="Rokhsar D.S."/>
        </authorList>
    </citation>
    <scope>NUCLEOTIDE SEQUENCE [LARGE SCALE GENOMIC DNA]</scope>
    <source>
        <strain evidence="9">cv. DUN x IM62</strain>
    </source>
</reference>
<dbReference type="PhylomeDB" id="A0A022QS12"/>
<evidence type="ECO:0000256" key="2">
    <source>
        <dbReference type="ARBA" id="ARBA00012483"/>
    </source>
</evidence>
<dbReference type="EC" id="2.3.2.27" evidence="2"/>
<dbReference type="OMA" id="TCLASWL"/>
<dbReference type="SUPFAM" id="SSF57850">
    <property type="entry name" value="RING/U-box"/>
    <property type="match status" value="1"/>
</dbReference>
<feature type="domain" description="RING-type" evidence="7">
    <location>
        <begin position="52"/>
        <end position="97"/>
    </location>
</feature>
<dbReference type="Proteomes" id="UP000030748">
    <property type="component" value="Unassembled WGS sequence"/>
</dbReference>
<organism evidence="8 9">
    <name type="scientific">Erythranthe guttata</name>
    <name type="common">Yellow monkey flower</name>
    <name type="synonym">Mimulus guttatus</name>
    <dbReference type="NCBI Taxonomy" id="4155"/>
    <lineage>
        <taxon>Eukaryota</taxon>
        <taxon>Viridiplantae</taxon>
        <taxon>Streptophyta</taxon>
        <taxon>Embryophyta</taxon>
        <taxon>Tracheophyta</taxon>
        <taxon>Spermatophyta</taxon>
        <taxon>Magnoliopsida</taxon>
        <taxon>eudicotyledons</taxon>
        <taxon>Gunneridae</taxon>
        <taxon>Pentapetalae</taxon>
        <taxon>asterids</taxon>
        <taxon>lamiids</taxon>
        <taxon>Lamiales</taxon>
        <taxon>Phrymaceae</taxon>
        <taxon>Erythranthe</taxon>
    </lineage>
</organism>
<dbReference type="Pfam" id="PF13639">
    <property type="entry name" value="zf-RING_2"/>
    <property type="match status" value="1"/>
</dbReference>
<dbReference type="OrthoDB" id="941227at2759"/>
<keyword evidence="5" id="KW-0862">Zinc</keyword>
<dbReference type="PANTHER" id="PTHR15710">
    <property type="entry name" value="E3 UBIQUITIN-PROTEIN LIGASE PRAJA"/>
    <property type="match status" value="1"/>
</dbReference>